<organism evidence="4 5">
    <name type="scientific">Ignelater luminosus</name>
    <name type="common">Cucubano</name>
    <name type="synonym">Pyrophorus luminosus</name>
    <dbReference type="NCBI Taxonomy" id="2038154"/>
    <lineage>
        <taxon>Eukaryota</taxon>
        <taxon>Metazoa</taxon>
        <taxon>Ecdysozoa</taxon>
        <taxon>Arthropoda</taxon>
        <taxon>Hexapoda</taxon>
        <taxon>Insecta</taxon>
        <taxon>Pterygota</taxon>
        <taxon>Neoptera</taxon>
        <taxon>Endopterygota</taxon>
        <taxon>Coleoptera</taxon>
        <taxon>Polyphaga</taxon>
        <taxon>Elateriformia</taxon>
        <taxon>Elateroidea</taxon>
        <taxon>Elateridae</taxon>
        <taxon>Agrypninae</taxon>
        <taxon>Pyrophorini</taxon>
        <taxon>Ignelater</taxon>
    </lineage>
</organism>
<feature type="region of interest" description="Disordered" evidence="2">
    <location>
        <begin position="305"/>
        <end position="358"/>
    </location>
</feature>
<dbReference type="CDD" id="cd08690">
    <property type="entry name" value="C2_Freud-1"/>
    <property type="match status" value="1"/>
</dbReference>
<keyword evidence="5" id="KW-1185">Reference proteome</keyword>
<feature type="region of interest" description="Disordered" evidence="2">
    <location>
        <begin position="370"/>
        <end position="469"/>
    </location>
</feature>
<dbReference type="SUPFAM" id="SSF49562">
    <property type="entry name" value="C2 domain (Calcium/lipid-binding domain, CaLB)"/>
    <property type="match status" value="1"/>
</dbReference>
<dbReference type="GO" id="GO:0001227">
    <property type="term" value="F:DNA-binding transcription repressor activity, RNA polymerase II-specific"/>
    <property type="evidence" value="ECO:0007669"/>
    <property type="project" value="InterPro"/>
</dbReference>
<dbReference type="SMART" id="SM00685">
    <property type="entry name" value="DM14"/>
    <property type="match status" value="4"/>
</dbReference>
<dbReference type="PROSITE" id="PS50004">
    <property type="entry name" value="C2"/>
    <property type="match status" value="1"/>
</dbReference>
<dbReference type="InterPro" id="IPR006608">
    <property type="entry name" value="CC2D1A/B_DM14"/>
</dbReference>
<dbReference type="InterPro" id="IPR035892">
    <property type="entry name" value="C2_domain_sf"/>
</dbReference>
<reference evidence="4" key="1">
    <citation type="submission" date="2019-08" db="EMBL/GenBank/DDBJ databases">
        <title>The genome of the North American firefly Photinus pyralis.</title>
        <authorList>
            <consortium name="Photinus pyralis genome working group"/>
            <person name="Fallon T.R."/>
            <person name="Sander Lower S.E."/>
            <person name="Weng J.-K."/>
        </authorList>
    </citation>
    <scope>NUCLEOTIDE SEQUENCE</scope>
    <source>
        <strain evidence="4">TRF0915ILg1</strain>
        <tissue evidence="4">Whole body</tissue>
    </source>
</reference>
<feature type="region of interest" description="Disordered" evidence="2">
    <location>
        <begin position="1"/>
        <end position="22"/>
    </location>
</feature>
<name>A0A8K0D4S2_IGNLU</name>
<dbReference type="InterPro" id="IPR000008">
    <property type="entry name" value="C2_dom"/>
</dbReference>
<evidence type="ECO:0000256" key="2">
    <source>
        <dbReference type="SAM" id="MobiDB-lite"/>
    </source>
</evidence>
<dbReference type="InterPro" id="IPR039725">
    <property type="entry name" value="CC2D1A/B"/>
</dbReference>
<feature type="compositionally biased region" description="Basic and acidic residues" evidence="2">
    <location>
        <begin position="370"/>
        <end position="380"/>
    </location>
</feature>
<dbReference type="AlphaFoldDB" id="A0A8K0D4S2"/>
<comment type="similarity">
    <text evidence="1">Belongs to the CC2D1 family.</text>
</comment>
<feature type="compositionally biased region" description="Low complexity" evidence="2">
    <location>
        <begin position="235"/>
        <end position="247"/>
    </location>
</feature>
<gene>
    <name evidence="4" type="ORF">ILUMI_09585</name>
</gene>
<sequence>MFGKNKKEPAKRDRSNRNLAQYGLFDVSMDGDIGGNLDEDDSDLEAELLALSSNNGAKPKRPQRKKVVPDVNLDAMVAASMKDIPSDAELSGDDDDPDLLSELTEITGEEEPELQSEPAKTPSPESPTDIVKLLEERLKMYEIAEKNAKDSGESGRARRFGRGIKTIKDLIKQAKAGRAVNNDDIPPVVTVNAQKHKPSNDVVLPTTENSTPSPTELVLEPIRSAPEPIRPAPEVPSEITSPEIPSPTLSAENIELLKLLNTRKDEYKSAALAAKKSGDPQTAIGYIKIAKQFEAVIKAVESGQPVDLSNMPGPPTQQPVAPTIEQNEMQTEGTSSGEPSEPSEPLPEPTLITASSVAEALQQRLEVYQKQEAKAKEEGNSSKARRMGRIVKQYEDAIKRNNAGKPIPVEDLPTPPGYAPIPVEGANAPKPADPQTPQSPPKPSSPEPQSKPQPQPQPKPQPSRANSARTRIDKQVAFLMARQKEFKEAALNAKRKGEIAQAKEFLKTAKGFEPLINAAQGGLPVDIATLPVPPSAKSQLDEEYDVIMAEEAGEVDPEHLDILSRLEQQLTKQLKLALTTRDHNKAIGDVAGMNRFEQLALNVTRDLDIIRLAKKNNAQVPKFHYENKDFSIVKSFTDLNDNDLELTIIRGVNYNCSNPKDIDTYVKFEFPYPQEEPVRNKTPIIKDTNNPEYNETFVLPIQRTARPCLRVFKRHAIKMEVFSRGCFASDWACCFSGFFRSDTLLGTVSVKLQPLETQCELHESFDLLEGRKKIGGKLEVRLRVRDPLLTRQVEQLSEKWLVIDH</sequence>
<dbReference type="Pfam" id="PF21528">
    <property type="entry name" value="CC2D1A-B_DM14"/>
    <property type="match status" value="3"/>
</dbReference>
<feature type="region of interest" description="Disordered" evidence="2">
    <location>
        <begin position="191"/>
        <end position="247"/>
    </location>
</feature>
<dbReference type="OrthoDB" id="19996at2759"/>
<evidence type="ECO:0000256" key="1">
    <source>
        <dbReference type="ARBA" id="ARBA00010672"/>
    </source>
</evidence>
<dbReference type="Gene3D" id="2.60.40.150">
    <property type="entry name" value="C2 domain"/>
    <property type="match status" value="1"/>
</dbReference>
<comment type="caution">
    <text evidence="4">The sequence shown here is derived from an EMBL/GenBank/DDBJ whole genome shotgun (WGS) entry which is preliminary data.</text>
</comment>
<dbReference type="PANTHER" id="PTHR13076">
    <property type="entry name" value="COILED-COIL AND C2 DOMAIN-CONTAINING PROTEIN 1-LIKE"/>
    <property type="match status" value="1"/>
</dbReference>
<accession>A0A8K0D4S2</accession>
<evidence type="ECO:0000313" key="4">
    <source>
        <dbReference type="EMBL" id="KAF2896583.1"/>
    </source>
</evidence>
<feature type="compositionally biased region" description="Basic and acidic residues" evidence="2">
    <location>
        <begin position="1"/>
        <end position="16"/>
    </location>
</feature>
<evidence type="ECO:0000259" key="3">
    <source>
        <dbReference type="PROSITE" id="PS50004"/>
    </source>
</evidence>
<feature type="region of interest" description="Disordered" evidence="2">
    <location>
        <begin position="51"/>
        <end position="70"/>
    </location>
</feature>
<dbReference type="InterPro" id="IPR037772">
    <property type="entry name" value="C2_Freud"/>
</dbReference>
<evidence type="ECO:0000313" key="5">
    <source>
        <dbReference type="Proteomes" id="UP000801492"/>
    </source>
</evidence>
<protein>
    <recommendedName>
        <fullName evidence="3">C2 domain-containing protein</fullName>
    </recommendedName>
</protein>
<dbReference type="EMBL" id="VTPC01004928">
    <property type="protein sequence ID" value="KAF2896583.1"/>
    <property type="molecule type" value="Genomic_DNA"/>
</dbReference>
<feature type="compositionally biased region" description="Pro residues" evidence="2">
    <location>
        <begin position="431"/>
        <end position="461"/>
    </location>
</feature>
<feature type="compositionally biased region" description="Acidic residues" evidence="2">
    <location>
        <begin position="90"/>
        <end position="99"/>
    </location>
</feature>
<feature type="domain" description="C2" evidence="3">
    <location>
        <begin position="624"/>
        <end position="765"/>
    </location>
</feature>
<dbReference type="Proteomes" id="UP000801492">
    <property type="component" value="Unassembled WGS sequence"/>
</dbReference>
<dbReference type="SMART" id="SM00239">
    <property type="entry name" value="C2"/>
    <property type="match status" value="1"/>
</dbReference>
<feature type="region of interest" description="Disordered" evidence="2">
    <location>
        <begin position="79"/>
        <end position="128"/>
    </location>
</feature>
<feature type="compositionally biased region" description="Polar residues" evidence="2">
    <location>
        <begin position="318"/>
        <end position="331"/>
    </location>
</feature>
<dbReference type="Pfam" id="PF00168">
    <property type="entry name" value="C2"/>
    <property type="match status" value="1"/>
</dbReference>
<feature type="compositionally biased region" description="Low complexity" evidence="2">
    <location>
        <begin position="205"/>
        <end position="216"/>
    </location>
</feature>
<dbReference type="PANTHER" id="PTHR13076:SF9">
    <property type="entry name" value="COILED-COIL AND C2 DOMAIN-CONTAINING PROTEIN 1-LIKE"/>
    <property type="match status" value="1"/>
</dbReference>
<proteinExistence type="inferred from homology"/>